<reference evidence="2" key="1">
    <citation type="journal article" date="2019" name="Int. J. Syst. Evol. Microbiol.">
        <title>The Global Catalogue of Microorganisms (GCM) 10K type strain sequencing project: providing services to taxonomists for standard genome sequencing and annotation.</title>
        <authorList>
            <consortium name="The Broad Institute Genomics Platform"/>
            <consortium name="The Broad Institute Genome Sequencing Center for Infectious Disease"/>
            <person name="Wu L."/>
            <person name="Ma J."/>
        </authorList>
    </citation>
    <scope>NUCLEOTIDE SEQUENCE [LARGE SCALE GENOMIC DNA]</scope>
    <source>
        <strain evidence="2">TBRC 1276</strain>
    </source>
</reference>
<comment type="caution">
    <text evidence="1">The sequence shown here is derived from an EMBL/GenBank/DDBJ whole genome shotgun (WGS) entry which is preliminary data.</text>
</comment>
<dbReference type="Proteomes" id="UP001595851">
    <property type="component" value="Unassembled WGS sequence"/>
</dbReference>
<gene>
    <name evidence="1" type="ORF">ACFOY2_02260</name>
</gene>
<protein>
    <submittedName>
        <fullName evidence="1">Uncharacterized protein</fullName>
    </submittedName>
</protein>
<dbReference type="EMBL" id="JBHSBI010000001">
    <property type="protein sequence ID" value="MFC4006028.1"/>
    <property type="molecule type" value="Genomic_DNA"/>
</dbReference>
<evidence type="ECO:0000313" key="1">
    <source>
        <dbReference type="EMBL" id="MFC4006028.1"/>
    </source>
</evidence>
<sequence>MSQFEVDDLIVVERAREASVFNRLAPAGLAEYSLGELWEKNLLGVGVRV</sequence>
<organism evidence="1 2">
    <name type="scientific">Nonomuraea purpurea</name>
    <dbReference type="NCBI Taxonomy" id="1849276"/>
    <lineage>
        <taxon>Bacteria</taxon>
        <taxon>Bacillati</taxon>
        <taxon>Actinomycetota</taxon>
        <taxon>Actinomycetes</taxon>
        <taxon>Streptosporangiales</taxon>
        <taxon>Streptosporangiaceae</taxon>
        <taxon>Nonomuraea</taxon>
    </lineage>
</organism>
<proteinExistence type="predicted"/>
<keyword evidence="2" id="KW-1185">Reference proteome</keyword>
<evidence type="ECO:0000313" key="2">
    <source>
        <dbReference type="Proteomes" id="UP001595851"/>
    </source>
</evidence>
<dbReference type="RefSeq" id="WP_379526191.1">
    <property type="nucleotide sequence ID" value="NZ_JBHSBI010000001.1"/>
</dbReference>
<accession>A0ABV8FX50</accession>
<name>A0ABV8FX50_9ACTN</name>